<sequence length="97" mass="10599">MHWLVPFMLLLGACNHDGSTETGSCYYSPRVEVPRDEYDAAEEDGELPQEACEALCNKYLEVEDSGGPEQVEAPECIVEVRGAELVTMDCQVPTGCA</sequence>
<dbReference type="RefSeq" id="WP_272086568.1">
    <property type="nucleotide sequence ID" value="NZ_JAQNDL010000001.1"/>
</dbReference>
<accession>A0ABT5DWS4</accession>
<dbReference type="EMBL" id="JAQNDL010000001">
    <property type="protein sequence ID" value="MDC0718088.1"/>
    <property type="molecule type" value="Genomic_DNA"/>
</dbReference>
<evidence type="ECO:0000313" key="2">
    <source>
        <dbReference type="Proteomes" id="UP001221686"/>
    </source>
</evidence>
<evidence type="ECO:0000313" key="1">
    <source>
        <dbReference type="EMBL" id="MDC0718088.1"/>
    </source>
</evidence>
<proteinExistence type="predicted"/>
<organism evidence="1 2">
    <name type="scientific">Nannocystis bainbridge</name>
    <dbReference type="NCBI Taxonomy" id="2995303"/>
    <lineage>
        <taxon>Bacteria</taxon>
        <taxon>Pseudomonadati</taxon>
        <taxon>Myxococcota</taxon>
        <taxon>Polyangia</taxon>
        <taxon>Nannocystales</taxon>
        <taxon>Nannocystaceae</taxon>
        <taxon>Nannocystis</taxon>
    </lineage>
</organism>
<comment type="caution">
    <text evidence="1">The sequence shown here is derived from an EMBL/GenBank/DDBJ whole genome shotgun (WGS) entry which is preliminary data.</text>
</comment>
<reference evidence="1 2" key="1">
    <citation type="submission" date="2022-11" db="EMBL/GenBank/DDBJ databases">
        <title>Minimal conservation of predation-associated metabolite biosynthetic gene clusters underscores biosynthetic potential of Myxococcota including descriptions for ten novel species: Archangium lansinium sp. nov., Myxococcus landrumus sp. nov., Nannocystis bai.</title>
        <authorList>
            <person name="Ahearne A."/>
            <person name="Stevens C."/>
            <person name="Dowd S."/>
        </authorList>
    </citation>
    <scope>NUCLEOTIDE SEQUENCE [LARGE SCALE GENOMIC DNA]</scope>
    <source>
        <strain evidence="1 2">BB15-2</strain>
    </source>
</reference>
<keyword evidence="2" id="KW-1185">Reference proteome</keyword>
<dbReference type="Proteomes" id="UP001221686">
    <property type="component" value="Unassembled WGS sequence"/>
</dbReference>
<gene>
    <name evidence="1" type="ORF">POL25_14370</name>
</gene>
<protein>
    <submittedName>
        <fullName evidence="1">Uncharacterized protein</fullName>
    </submittedName>
</protein>
<name>A0ABT5DWS4_9BACT</name>